<dbReference type="AlphaFoldDB" id="A0A3G4RWR2"/>
<keyword evidence="2" id="KW-0614">Plasmid</keyword>
<protein>
    <recommendedName>
        <fullName evidence="1">Transposase IS66 zinc-finger binding domain-containing protein</fullName>
    </recommendedName>
</protein>
<name>A0A3G4RWR2_ECOLX</name>
<dbReference type="InterPro" id="IPR024474">
    <property type="entry name" value="Znf_dom_IS66"/>
</dbReference>
<evidence type="ECO:0000259" key="1">
    <source>
        <dbReference type="Pfam" id="PF13005"/>
    </source>
</evidence>
<geneLocation type="plasmid" evidence="2">
    <name>p17-462F</name>
</geneLocation>
<gene>
    <name evidence="2" type="ORF">D0378_00095</name>
</gene>
<dbReference type="EMBL" id="MH847573">
    <property type="protein sequence ID" value="AYU70075.1"/>
    <property type="molecule type" value="Genomic_DNA"/>
</dbReference>
<feature type="domain" description="Transposase IS66 zinc-finger binding" evidence="1">
    <location>
        <begin position="1"/>
        <end position="32"/>
    </location>
</feature>
<dbReference type="Pfam" id="PF13005">
    <property type="entry name" value="zf-IS66"/>
    <property type="match status" value="1"/>
</dbReference>
<proteinExistence type="predicted"/>
<evidence type="ECO:0000313" key="2">
    <source>
        <dbReference type="EMBL" id="AYU70075.1"/>
    </source>
</evidence>
<sequence length="43" mass="4726">MGETISEQLDIINTAFKVIETIRPKLACSRCDGLQSEKLEASS</sequence>
<organism evidence="2">
    <name type="scientific">Escherichia coli</name>
    <dbReference type="NCBI Taxonomy" id="562"/>
    <lineage>
        <taxon>Bacteria</taxon>
        <taxon>Pseudomonadati</taxon>
        <taxon>Pseudomonadota</taxon>
        <taxon>Gammaproteobacteria</taxon>
        <taxon>Enterobacterales</taxon>
        <taxon>Enterobacteriaceae</taxon>
        <taxon>Escherichia</taxon>
    </lineage>
</organism>
<accession>A0A3G4RWR2</accession>
<reference evidence="2" key="1">
    <citation type="journal article" date="2018" name="Vet. Microbiol.">
        <title>Characterization of plasmids harboring blaCTX-M genes in Escherichia coli from French pigs.</title>
        <authorList>
            <person name="Lucas P."/>
            <person name="Jouy E."/>
            <person name="Le Devendec L."/>
            <person name="de Boisseson C."/>
            <person name="Perrin-Guyomard A."/>
            <person name="Jove T."/>
            <person name="Blanchard Y."/>
            <person name="Touzain F."/>
            <person name="Kempf I."/>
        </authorList>
    </citation>
    <scope>NUCLEOTIDE SEQUENCE</scope>
    <source>
        <strain evidence="2">17-462F</strain>
        <plasmid evidence="2">p17-462F</plasmid>
    </source>
</reference>